<name>A0A317E8F9_9PROT</name>
<evidence type="ECO:0000313" key="4">
    <source>
        <dbReference type="Proteomes" id="UP000245461"/>
    </source>
</evidence>
<dbReference type="Proteomes" id="UP000245461">
    <property type="component" value="Unassembled WGS sequence"/>
</dbReference>
<feature type="region of interest" description="Disordered" evidence="1">
    <location>
        <begin position="18"/>
        <end position="90"/>
    </location>
</feature>
<proteinExistence type="predicted"/>
<dbReference type="GO" id="GO:0005509">
    <property type="term" value="F:calcium ion binding"/>
    <property type="evidence" value="ECO:0007669"/>
    <property type="project" value="InterPro"/>
</dbReference>
<dbReference type="InterPro" id="IPR002048">
    <property type="entry name" value="EF_hand_dom"/>
</dbReference>
<accession>A0A317E8F9</accession>
<evidence type="ECO:0000313" key="3">
    <source>
        <dbReference type="EMBL" id="PWR22546.1"/>
    </source>
</evidence>
<dbReference type="SUPFAM" id="SSF47473">
    <property type="entry name" value="EF-hand"/>
    <property type="match status" value="1"/>
</dbReference>
<dbReference type="OrthoDB" id="8305448at2"/>
<dbReference type="EMBL" id="QGLE01000006">
    <property type="protein sequence ID" value="PWR22546.1"/>
    <property type="molecule type" value="Genomic_DNA"/>
</dbReference>
<protein>
    <recommendedName>
        <fullName evidence="2">EF-hand domain-containing protein</fullName>
    </recommendedName>
</protein>
<dbReference type="PROSITE" id="PS00018">
    <property type="entry name" value="EF_HAND_1"/>
    <property type="match status" value="1"/>
</dbReference>
<feature type="compositionally biased region" description="Polar residues" evidence="1">
    <location>
        <begin position="18"/>
        <end position="30"/>
    </location>
</feature>
<feature type="compositionally biased region" description="Low complexity" evidence="1">
    <location>
        <begin position="111"/>
        <end position="138"/>
    </location>
</feature>
<dbReference type="Gene3D" id="1.10.238.10">
    <property type="entry name" value="EF-hand"/>
    <property type="match status" value="1"/>
</dbReference>
<dbReference type="RefSeq" id="WP_109905968.1">
    <property type="nucleotide sequence ID" value="NZ_QGLE01000006.1"/>
</dbReference>
<evidence type="ECO:0000259" key="2">
    <source>
        <dbReference type="PROSITE" id="PS50222"/>
    </source>
</evidence>
<organism evidence="3 4">
    <name type="scientific">Zavarzinia aquatilis</name>
    <dbReference type="NCBI Taxonomy" id="2211142"/>
    <lineage>
        <taxon>Bacteria</taxon>
        <taxon>Pseudomonadati</taxon>
        <taxon>Pseudomonadota</taxon>
        <taxon>Alphaproteobacteria</taxon>
        <taxon>Rhodospirillales</taxon>
        <taxon>Zavarziniaceae</taxon>
        <taxon>Zavarzinia</taxon>
    </lineage>
</organism>
<feature type="domain" description="EF-hand" evidence="2">
    <location>
        <begin position="8"/>
        <end position="43"/>
    </location>
</feature>
<evidence type="ECO:0000256" key="1">
    <source>
        <dbReference type="SAM" id="MobiDB-lite"/>
    </source>
</evidence>
<keyword evidence="4" id="KW-1185">Reference proteome</keyword>
<gene>
    <name evidence="3" type="ORF">DKG74_11780</name>
</gene>
<sequence length="176" mass="17660">MSSISSVSGSQATQSLFSKLDTNSDGTVSQDEFVASRPKDMSETDAAALYAKIDEDGTGALTEDQLKAGLDANRPPPPPPPELTGGAPSLSSDLVSALIDVLQQASEDDSSASSTSTATSASTSAAATASDMTDTEASGTALSGELLTSLYKAIQAYASSNNIALDSTSPTVNSVG</sequence>
<feature type="region of interest" description="Disordered" evidence="1">
    <location>
        <begin position="102"/>
        <end position="139"/>
    </location>
</feature>
<reference evidence="3 4" key="1">
    <citation type="submission" date="2018-05" db="EMBL/GenBank/DDBJ databases">
        <title>Zavarzinia sp. HR-AS.</title>
        <authorList>
            <person name="Lee Y."/>
            <person name="Jeon C.O."/>
        </authorList>
    </citation>
    <scope>NUCLEOTIDE SEQUENCE [LARGE SCALE GENOMIC DNA]</scope>
    <source>
        <strain evidence="3 4">HR-AS</strain>
    </source>
</reference>
<dbReference type="InterPro" id="IPR011992">
    <property type="entry name" value="EF-hand-dom_pair"/>
</dbReference>
<comment type="caution">
    <text evidence="3">The sequence shown here is derived from an EMBL/GenBank/DDBJ whole genome shotgun (WGS) entry which is preliminary data.</text>
</comment>
<dbReference type="AlphaFoldDB" id="A0A317E8F9"/>
<dbReference type="InterPro" id="IPR018247">
    <property type="entry name" value="EF_Hand_1_Ca_BS"/>
</dbReference>
<dbReference type="PROSITE" id="PS50222">
    <property type="entry name" value="EF_HAND_2"/>
    <property type="match status" value="1"/>
</dbReference>